<gene>
    <name evidence="8" type="primary">EFCAB6</name>
</gene>
<feature type="domain" description="EF-hand" evidence="6">
    <location>
        <begin position="755"/>
        <end position="782"/>
    </location>
</feature>
<dbReference type="Gene3D" id="1.10.238.10">
    <property type="entry name" value="EF-hand"/>
    <property type="match status" value="13"/>
</dbReference>
<feature type="domain" description="EF-hand" evidence="6">
    <location>
        <begin position="1433"/>
        <end position="1463"/>
    </location>
</feature>
<name>A0AA97KII0_EUBMA</name>
<feature type="domain" description="EF-hand" evidence="6">
    <location>
        <begin position="74"/>
        <end position="109"/>
    </location>
</feature>
<feature type="domain" description="EF-hand" evidence="6">
    <location>
        <begin position="301"/>
        <end position="336"/>
    </location>
</feature>
<dbReference type="InterPro" id="IPR052603">
    <property type="entry name" value="EFCB6"/>
</dbReference>
<dbReference type="FunFam" id="1.10.238.10:FF:000243">
    <property type="entry name" value="EF-hand calcium binding domain 6"/>
    <property type="match status" value="1"/>
</dbReference>
<dbReference type="InterPro" id="IPR002048">
    <property type="entry name" value="EF_hand_dom"/>
</dbReference>
<dbReference type="PROSITE" id="PS50222">
    <property type="entry name" value="EF_HAND_2"/>
    <property type="match status" value="12"/>
</dbReference>
<dbReference type="CTD" id="64800"/>
<feature type="region of interest" description="Disordered" evidence="5">
    <location>
        <begin position="1264"/>
        <end position="1290"/>
    </location>
</feature>
<dbReference type="PROSITE" id="PS00018">
    <property type="entry name" value="EF_HAND_1"/>
    <property type="match status" value="5"/>
</dbReference>
<dbReference type="Pfam" id="PF13202">
    <property type="entry name" value="EF-hand_5"/>
    <property type="match status" value="1"/>
</dbReference>
<dbReference type="KEGG" id="emc:129344111"/>
<feature type="domain" description="EF-hand" evidence="6">
    <location>
        <begin position="408"/>
        <end position="443"/>
    </location>
</feature>
<evidence type="ECO:0000259" key="6">
    <source>
        <dbReference type="PROSITE" id="PS50222"/>
    </source>
</evidence>
<feature type="compositionally biased region" description="Polar residues" evidence="5">
    <location>
        <begin position="1265"/>
        <end position="1278"/>
    </location>
</feature>
<evidence type="ECO:0000256" key="5">
    <source>
        <dbReference type="SAM" id="MobiDB-lite"/>
    </source>
</evidence>
<feature type="compositionally biased region" description="Polar residues" evidence="5">
    <location>
        <begin position="253"/>
        <end position="263"/>
    </location>
</feature>
<dbReference type="SMART" id="SM00054">
    <property type="entry name" value="EFh"/>
    <property type="match status" value="14"/>
</dbReference>
<evidence type="ECO:0000313" key="8">
    <source>
        <dbReference type="RefSeq" id="XP_054856587.1"/>
    </source>
</evidence>
<dbReference type="InterPro" id="IPR011992">
    <property type="entry name" value="EF-hand-dom_pair"/>
</dbReference>
<dbReference type="Pfam" id="PF13405">
    <property type="entry name" value="EF-hand_6"/>
    <property type="match status" value="1"/>
</dbReference>
<feature type="domain" description="EF-hand" evidence="6">
    <location>
        <begin position="444"/>
        <end position="479"/>
    </location>
</feature>
<feature type="domain" description="EF-hand" evidence="6">
    <location>
        <begin position="1074"/>
        <end position="1109"/>
    </location>
</feature>
<feature type="domain" description="EF-hand" evidence="6">
    <location>
        <begin position="644"/>
        <end position="679"/>
    </location>
</feature>
<feature type="domain" description="EF-hand" evidence="6">
    <location>
        <begin position="969"/>
        <end position="1004"/>
    </location>
</feature>
<dbReference type="RefSeq" id="XP_054856587.1">
    <property type="nucleotide sequence ID" value="XM_055000612.1"/>
</dbReference>
<organism evidence="7 8">
    <name type="scientific">Eublepharis macularius</name>
    <name type="common">Leopard gecko</name>
    <name type="synonym">Cyrtodactylus macularius</name>
    <dbReference type="NCBI Taxonomy" id="481883"/>
    <lineage>
        <taxon>Eukaryota</taxon>
        <taxon>Metazoa</taxon>
        <taxon>Chordata</taxon>
        <taxon>Craniata</taxon>
        <taxon>Vertebrata</taxon>
        <taxon>Euteleostomi</taxon>
        <taxon>Lepidosauria</taxon>
        <taxon>Squamata</taxon>
        <taxon>Bifurcata</taxon>
        <taxon>Gekkota</taxon>
        <taxon>Eublepharidae</taxon>
        <taxon>Eublepharinae</taxon>
        <taxon>Eublepharis</taxon>
    </lineage>
</organism>
<dbReference type="FunFam" id="1.10.238.10:FF:000325">
    <property type="entry name" value="EF-hand calcium binding domain 6"/>
    <property type="match status" value="1"/>
</dbReference>
<evidence type="ECO:0000256" key="4">
    <source>
        <dbReference type="ARBA" id="ARBA00022837"/>
    </source>
</evidence>
<dbReference type="GeneID" id="129344111"/>
<feature type="region of interest" description="Disordered" evidence="5">
    <location>
        <begin position="592"/>
        <end position="611"/>
    </location>
</feature>
<dbReference type="Pfam" id="PF13499">
    <property type="entry name" value="EF-hand_7"/>
    <property type="match status" value="2"/>
</dbReference>
<feature type="compositionally biased region" description="Basic and acidic residues" evidence="5">
    <location>
        <begin position="601"/>
        <end position="611"/>
    </location>
</feature>
<sequence length="1495" mass="174412">MSRVVSALDHSSLCPASHGIVFNSRPQAPSDKSSSCSSRQSSVQLTSTASVSSVPDPTLSSEDIEKILLQKTAAKEDELKKAFQTVDIDQTLKVTRGEFRRVIETFIFPLTQEQFEAVLAKVPGTSKVTVPYFEFLSRFAKPTRSLCTKWSSTGDSQTRTLSQLEYLLREKISKKLKHFIKTCRLLDYNQNGQIQRHELRRIFEINCFKMTDCEYDKLWNRYCVSRTNTLNYKEFLQYLGINLDQKKKRIMESQDSVQNQNYPPENKKSQSKLQFPTTPGYNLTKIHLDGVAKNFREKLYAVYQDLVNAFRAFDVGRSGFVSLEYLKSVLNTFIFPIRADVFQELMNRFGIKVSKSMAWERFLDKFQDPIIFDDDWASPTRKHNRSRKLDEAFSSDRILLKLHGHIQDAYLSLKKAFLTLDRNQDGKITRNELRRILDCIMFQISDDDFQELIKIIDPEHTGQVSYNKFLNLFEDKDALTDSKWINGRKKAKKPSAVLEAWNIAEDVLTEQIKGYWNEFDKALQACDPRNKGVISRNNFRKVLQIYCPSLTDDHFIALYQKYQDDTSEGVLYRMLLHSLGVADLPKELIGIKKSPSPHRMQQREEERQTNLSERMKQIDGHANKYSKNRTVDEVIERLSDGILQRKPSLRDCFLSYNKQASGKLSKNDFRKLLEDIYMPMEDDQFNLLIEKIGFPNGGLSYLDFVAIFEDSRLTGLGHTTQHQVNTSKCHFVSAEECLSQFSDKLVEEYGDPYIAFRKIDKNHDGIVTTLDLRRLLDTFLINMTEEEFTRLLGILGMNVTSTFNYPEFLQLFQEYATKETRPWLTPFYKPKQIAADVDLACEQAHYYLRMKAQNRWNDLAMFFHEYDSDGNNIILKKDLKDVLYRCGFPINPKEFEKLWARYDVNAKDYVTHQEFLQKLGVEWTPPNSGLNRQYTEENCVRFMTPYKKVERKQADISEIINKIREKYQDCSQDFHKAFLQQDSNREGCITVDDLRKMLEDFNCCLGYQQYSELLYRLGISIQDNKLSYFDFLRAIGDRGAFRKKKRLVPPVPPVSFMQLSLDEAMMKIKQIVTDSPDLLYKAFSAFDKEHTGTISAQDFRQVLHHFCFALSEKQFNHLLRLQRLRGEHAVDWKYFLQKFNFLSETERERMKVACGDLTNEQVFNRIQEVVSARFEAIEQEFKKADCARANVVSKEDFRDICNRWFMLLTDQQFEGLWNTVPLELNGTLKYPAFLRKFSGETSEMPDTPSTSHLEGPGKLAVVAEPTSQLPSRPQTASSPPSPRKILDGSRPHTAAVQISPMLNCKPIESKIRKSIQHCWKDMLKECREKDIDRLGEISTEDFLTIAEKFHLNLTKEESKQLIIKYDFKSVGKFAYCDFLQSCVLLFKQQETSPLQRIVIQNPRIQKPSGPQTPTFFNAMMRIQPQILHCWRPMRRTFKMYDESGNGLLSIQDFRQVLRQYSINLTEEEFFHILEYYDKTLTSKISYNEFLRAFLQ</sequence>
<dbReference type="FunFam" id="1.10.238.10:FF:000179">
    <property type="entry name" value="EF-hand calcium-binding domain-containing protein 6"/>
    <property type="match status" value="1"/>
</dbReference>
<protein>
    <submittedName>
        <fullName evidence="8">EF-hand calcium-binding domain-containing protein 6</fullName>
    </submittedName>
</protein>
<keyword evidence="1" id="KW-0597">Phosphoprotein</keyword>
<dbReference type="GO" id="GO:0005509">
    <property type="term" value="F:calcium ion binding"/>
    <property type="evidence" value="ECO:0007669"/>
    <property type="project" value="InterPro"/>
</dbReference>
<evidence type="ECO:0000256" key="3">
    <source>
        <dbReference type="ARBA" id="ARBA00022737"/>
    </source>
</evidence>
<dbReference type="PANTHER" id="PTHR20875:SF2">
    <property type="entry name" value="EF-HAND CALCIUM-BINDING DOMAIN-CONTAINING PROTEIN 6"/>
    <property type="match status" value="1"/>
</dbReference>
<feature type="domain" description="EF-hand" evidence="6">
    <location>
        <begin position="174"/>
        <end position="209"/>
    </location>
</feature>
<evidence type="ECO:0000256" key="1">
    <source>
        <dbReference type="ARBA" id="ARBA00022553"/>
    </source>
</evidence>
<proteinExistence type="predicted"/>
<feature type="region of interest" description="Disordered" evidence="5">
    <location>
        <begin position="253"/>
        <end position="274"/>
    </location>
</feature>
<dbReference type="Pfam" id="PF08976">
    <property type="entry name" value="EF-hand_11"/>
    <property type="match status" value="2"/>
</dbReference>
<dbReference type="GO" id="GO:0005654">
    <property type="term" value="C:nucleoplasm"/>
    <property type="evidence" value="ECO:0007669"/>
    <property type="project" value="TreeGrafter"/>
</dbReference>
<reference evidence="8" key="1">
    <citation type="submission" date="2025-08" db="UniProtKB">
        <authorList>
            <consortium name="RefSeq"/>
        </authorList>
    </citation>
    <scope>IDENTIFICATION</scope>
    <source>
        <tissue evidence="8">Blood</tissue>
    </source>
</reference>
<dbReference type="SUPFAM" id="SSF47473">
    <property type="entry name" value="EF-hand"/>
    <property type="match status" value="7"/>
</dbReference>
<evidence type="ECO:0000313" key="7">
    <source>
        <dbReference type="Proteomes" id="UP001190640"/>
    </source>
</evidence>
<feature type="domain" description="EF-hand" evidence="6">
    <location>
        <begin position="890"/>
        <end position="925"/>
    </location>
</feature>
<accession>A0AA97KII0</accession>
<keyword evidence="4" id="KW-0106">Calcium</keyword>
<dbReference type="PANTHER" id="PTHR20875">
    <property type="entry name" value="EF-HAND CALCIUM-BINDING DOMAIN-CONTAINING PROTEIN 6-RELATED"/>
    <property type="match status" value="1"/>
</dbReference>
<keyword evidence="3" id="KW-0677">Repeat</keyword>
<feature type="domain" description="EF-hand" evidence="6">
    <location>
        <begin position="854"/>
        <end position="889"/>
    </location>
</feature>
<dbReference type="Proteomes" id="UP001190640">
    <property type="component" value="Chromosome 16"/>
</dbReference>
<dbReference type="InterPro" id="IPR015070">
    <property type="entry name" value="EF_hand_DJBP"/>
</dbReference>
<keyword evidence="2" id="KW-0479">Metal-binding</keyword>
<dbReference type="InterPro" id="IPR018247">
    <property type="entry name" value="EF_Hand_1_Ca_BS"/>
</dbReference>
<evidence type="ECO:0000256" key="2">
    <source>
        <dbReference type="ARBA" id="ARBA00022723"/>
    </source>
</evidence>
<dbReference type="FunFam" id="1.10.238.10:FF:000121">
    <property type="entry name" value="EF-hand calcium-binding domain-containing protein 6"/>
    <property type="match status" value="2"/>
</dbReference>
<dbReference type="CDD" id="cd00051">
    <property type="entry name" value="EFh"/>
    <property type="match status" value="2"/>
</dbReference>
<keyword evidence="7" id="KW-1185">Reference proteome</keyword>